<organism evidence="4 5">
    <name type="scientific">Rhodocollybia butyracea</name>
    <dbReference type="NCBI Taxonomy" id="206335"/>
    <lineage>
        <taxon>Eukaryota</taxon>
        <taxon>Fungi</taxon>
        <taxon>Dikarya</taxon>
        <taxon>Basidiomycota</taxon>
        <taxon>Agaricomycotina</taxon>
        <taxon>Agaricomycetes</taxon>
        <taxon>Agaricomycetidae</taxon>
        <taxon>Agaricales</taxon>
        <taxon>Marasmiineae</taxon>
        <taxon>Omphalotaceae</taxon>
        <taxon>Rhodocollybia</taxon>
    </lineage>
</organism>
<dbReference type="InterPro" id="IPR057683">
    <property type="entry name" value="DUF7923"/>
</dbReference>
<dbReference type="InterPro" id="IPR000571">
    <property type="entry name" value="Znf_CCCH"/>
</dbReference>
<dbReference type="Pfam" id="PF25540">
    <property type="entry name" value="DUF7923"/>
    <property type="match status" value="1"/>
</dbReference>
<dbReference type="AlphaFoldDB" id="A0A9P5Q944"/>
<keyword evidence="5" id="KW-1185">Reference proteome</keyword>
<evidence type="ECO:0000256" key="2">
    <source>
        <dbReference type="SAM" id="Coils"/>
    </source>
</evidence>
<sequence length="422" mass="46731">MTAQFEGTANQQLWDEALKTVLNLSNTTLKQNLELEARVAELELELSVWKQAHSVAMEAAERDAKAHNVHIVSLNKQISNKEGFRGNGNPLILCAINGQKMFFNQSLLVQGFIGGQTAAQHLMKIISEYLSPEGVQIFGRLSFWISIYFNKIELVNGTVAHNICSRDQLEGFLAGFSQTSSRFTAIDVGIGEDGADHKIREYVQTYARFPEVLKVLLGGCSESDPLYSGTFNRLDSDGMLGKLVLLRSISEEWPEQAYAIPVLNVDRLLMRQNYLPHPLTQRLTPLSMASVETVPTNGGLISPQSPVRNPLYVDPKFPLHKQAPPPCNEHYLMTCSKGFFKAGACKYSHDYVLSPEQLANLAANAKKAPCNWLKNGLSCPYGEACCWGHVCPNGNRCFHLSKGRCWFKGEGMHIAQAQSPSG</sequence>
<protein>
    <recommendedName>
        <fullName evidence="3">C3H1-type domain-containing protein</fullName>
    </recommendedName>
</protein>
<dbReference type="Proteomes" id="UP000772434">
    <property type="component" value="Unassembled WGS sequence"/>
</dbReference>
<dbReference type="EMBL" id="JADNRY010000008">
    <property type="protein sequence ID" value="KAF9076000.1"/>
    <property type="molecule type" value="Genomic_DNA"/>
</dbReference>
<dbReference type="OrthoDB" id="2270193at2759"/>
<keyword evidence="1" id="KW-0479">Metal-binding</keyword>
<feature type="domain" description="C3H1-type" evidence="3">
    <location>
        <begin position="364"/>
        <end position="392"/>
    </location>
</feature>
<evidence type="ECO:0000313" key="5">
    <source>
        <dbReference type="Proteomes" id="UP000772434"/>
    </source>
</evidence>
<dbReference type="PANTHER" id="PTHR37543:SF1">
    <property type="entry name" value="CCCH ZINC FINGER DNA BINDING PROTEIN (AFU_ORTHOLOGUE AFUA_5G12760)"/>
    <property type="match status" value="1"/>
</dbReference>
<keyword evidence="1" id="KW-0862">Zinc</keyword>
<dbReference type="PANTHER" id="PTHR37543">
    <property type="entry name" value="CCCH ZINC FINGER DNA BINDING PROTEIN (AFU_ORTHOLOGUE AFUA_5G12760)"/>
    <property type="match status" value="1"/>
</dbReference>
<proteinExistence type="predicted"/>
<evidence type="ECO:0000259" key="3">
    <source>
        <dbReference type="PROSITE" id="PS50103"/>
    </source>
</evidence>
<feature type="zinc finger region" description="C3H1-type" evidence="1">
    <location>
        <begin position="364"/>
        <end position="392"/>
    </location>
</feature>
<accession>A0A9P5Q944</accession>
<comment type="caution">
    <text evidence="4">The sequence shown here is derived from an EMBL/GenBank/DDBJ whole genome shotgun (WGS) entry which is preliminary data.</text>
</comment>
<evidence type="ECO:0000313" key="4">
    <source>
        <dbReference type="EMBL" id="KAF9076000.1"/>
    </source>
</evidence>
<feature type="coiled-coil region" evidence="2">
    <location>
        <begin position="25"/>
        <end position="77"/>
    </location>
</feature>
<name>A0A9P5Q944_9AGAR</name>
<keyword evidence="2" id="KW-0175">Coiled coil</keyword>
<keyword evidence="1" id="KW-0863">Zinc-finger</keyword>
<dbReference type="GO" id="GO:0008270">
    <property type="term" value="F:zinc ion binding"/>
    <property type="evidence" value="ECO:0007669"/>
    <property type="project" value="UniProtKB-KW"/>
</dbReference>
<gene>
    <name evidence="4" type="ORF">BDP27DRAFT_1415150</name>
</gene>
<evidence type="ECO:0000256" key="1">
    <source>
        <dbReference type="PROSITE-ProRule" id="PRU00723"/>
    </source>
</evidence>
<dbReference type="PROSITE" id="PS50103">
    <property type="entry name" value="ZF_C3H1"/>
    <property type="match status" value="1"/>
</dbReference>
<reference evidence="4" key="1">
    <citation type="submission" date="2020-11" db="EMBL/GenBank/DDBJ databases">
        <authorList>
            <consortium name="DOE Joint Genome Institute"/>
            <person name="Ahrendt S."/>
            <person name="Riley R."/>
            <person name="Andreopoulos W."/>
            <person name="Labutti K."/>
            <person name="Pangilinan J."/>
            <person name="Ruiz-Duenas F.J."/>
            <person name="Barrasa J.M."/>
            <person name="Sanchez-Garcia M."/>
            <person name="Camarero S."/>
            <person name="Miyauchi S."/>
            <person name="Serrano A."/>
            <person name="Linde D."/>
            <person name="Babiker R."/>
            <person name="Drula E."/>
            <person name="Ayuso-Fernandez I."/>
            <person name="Pacheco R."/>
            <person name="Padilla G."/>
            <person name="Ferreira P."/>
            <person name="Barriuso J."/>
            <person name="Kellner H."/>
            <person name="Castanera R."/>
            <person name="Alfaro M."/>
            <person name="Ramirez L."/>
            <person name="Pisabarro A.G."/>
            <person name="Kuo A."/>
            <person name="Tritt A."/>
            <person name="Lipzen A."/>
            <person name="He G."/>
            <person name="Yan M."/>
            <person name="Ng V."/>
            <person name="Cullen D."/>
            <person name="Martin F."/>
            <person name="Rosso M.-N."/>
            <person name="Henrissat B."/>
            <person name="Hibbett D."/>
            <person name="Martinez A.T."/>
            <person name="Grigoriev I.V."/>
        </authorList>
    </citation>
    <scope>NUCLEOTIDE SEQUENCE</scope>
    <source>
        <strain evidence="4">AH 40177</strain>
    </source>
</reference>